<organism evidence="2 3">
    <name type="scientific">Falsibacillus pallidus</name>
    <dbReference type="NCBI Taxonomy" id="493781"/>
    <lineage>
        <taxon>Bacteria</taxon>
        <taxon>Bacillati</taxon>
        <taxon>Bacillota</taxon>
        <taxon>Bacilli</taxon>
        <taxon>Bacillales</taxon>
        <taxon>Bacillaceae</taxon>
        <taxon>Falsibacillus</taxon>
    </lineage>
</organism>
<dbReference type="SMART" id="SM00471">
    <property type="entry name" value="HDc"/>
    <property type="match status" value="1"/>
</dbReference>
<dbReference type="Gene3D" id="1.10.3210.10">
    <property type="entry name" value="Hypothetical protein af1432"/>
    <property type="match status" value="1"/>
</dbReference>
<dbReference type="InterPro" id="IPR003607">
    <property type="entry name" value="HD/PDEase_dom"/>
</dbReference>
<proteinExistence type="predicted"/>
<dbReference type="OrthoDB" id="9759601at2"/>
<evidence type="ECO:0000313" key="3">
    <source>
        <dbReference type="Proteomes" id="UP000255326"/>
    </source>
</evidence>
<evidence type="ECO:0000313" key="2">
    <source>
        <dbReference type="EMBL" id="RDI40863.1"/>
    </source>
</evidence>
<dbReference type="PANTHER" id="PTHR43155:SF2">
    <property type="entry name" value="CYCLIC DI-GMP PHOSPHODIESTERASE PA4108"/>
    <property type="match status" value="1"/>
</dbReference>
<dbReference type="RefSeq" id="WP_114746387.1">
    <property type="nucleotide sequence ID" value="NZ_QQAY01000011.1"/>
</dbReference>
<accession>A0A370GFV4</accession>
<name>A0A370GFV4_9BACI</name>
<dbReference type="EMBL" id="QQAY01000011">
    <property type="protein sequence ID" value="RDI40863.1"/>
    <property type="molecule type" value="Genomic_DNA"/>
</dbReference>
<dbReference type="AlphaFoldDB" id="A0A370GFV4"/>
<sequence>MRVKVSELIEGCILQKDVTGMTVYPLVPKKTVLNPIHLDVLKRFSIDSVEVERTLVDGTLFKPQTTAEDASEQKIEEIPLSFTESYLKAIREFKQEFTKWQSGGAIDFMKVRSIIMPLLKKVIETPENLHTIRHYSNPKDYLYHHSVAVGIISGMLAKKLGYDVGIYNQAALGGMLSDCGMARIRASILEKKSLSQWEFQEIREHTLNSYKMVKDTSLLKPEIKLAIYQHHERLDGTGYPGGEKAEKIHMMSRIIAVADVYHAMTSERAYRSKQSPFKVLEMIMEDSFGQFDISVVKALFSLIGDLSIGTKVRLSNGEEASVIFTKREALTRPLVKLEKSEEIIDLVQNRNIFIEDVI</sequence>
<comment type="caution">
    <text evidence="2">The sequence shown here is derived from an EMBL/GenBank/DDBJ whole genome shotgun (WGS) entry which is preliminary data.</text>
</comment>
<dbReference type="SUPFAM" id="SSF109604">
    <property type="entry name" value="HD-domain/PDEase-like"/>
    <property type="match status" value="1"/>
</dbReference>
<keyword evidence="3" id="KW-1185">Reference proteome</keyword>
<dbReference type="Proteomes" id="UP000255326">
    <property type="component" value="Unassembled WGS sequence"/>
</dbReference>
<protein>
    <submittedName>
        <fullName evidence="2">HD-GYP domain-containing protein (C-di-GMP phosphodiesterase class II)</fullName>
    </submittedName>
</protein>
<feature type="domain" description="HD-GYP" evidence="1">
    <location>
        <begin position="120"/>
        <end position="315"/>
    </location>
</feature>
<dbReference type="Pfam" id="PF13487">
    <property type="entry name" value="HD_5"/>
    <property type="match status" value="1"/>
</dbReference>
<gene>
    <name evidence="2" type="ORF">DFR59_1112</name>
</gene>
<dbReference type="InterPro" id="IPR037522">
    <property type="entry name" value="HD_GYP_dom"/>
</dbReference>
<reference evidence="2 3" key="1">
    <citation type="submission" date="2018-07" db="EMBL/GenBank/DDBJ databases">
        <title>Genomic Encyclopedia of Type Strains, Phase IV (KMG-IV): sequencing the most valuable type-strain genomes for metagenomic binning, comparative biology and taxonomic classification.</title>
        <authorList>
            <person name="Goeker M."/>
        </authorList>
    </citation>
    <scope>NUCLEOTIDE SEQUENCE [LARGE SCALE GENOMIC DNA]</scope>
    <source>
        <strain evidence="2 3">DSM 25281</strain>
    </source>
</reference>
<dbReference type="PANTHER" id="PTHR43155">
    <property type="entry name" value="CYCLIC DI-GMP PHOSPHODIESTERASE PA4108-RELATED"/>
    <property type="match status" value="1"/>
</dbReference>
<dbReference type="CDD" id="cd00077">
    <property type="entry name" value="HDc"/>
    <property type="match status" value="1"/>
</dbReference>
<evidence type="ECO:0000259" key="1">
    <source>
        <dbReference type="PROSITE" id="PS51832"/>
    </source>
</evidence>
<dbReference type="PROSITE" id="PS51832">
    <property type="entry name" value="HD_GYP"/>
    <property type="match status" value="1"/>
</dbReference>